<evidence type="ECO:0000256" key="3">
    <source>
        <dbReference type="ARBA" id="ARBA00022692"/>
    </source>
</evidence>
<evidence type="ECO:0000313" key="8">
    <source>
        <dbReference type="Ensembl" id="ENSSMRP00000015006.1"/>
    </source>
</evidence>
<evidence type="ECO:0000256" key="4">
    <source>
        <dbReference type="ARBA" id="ARBA00022989"/>
    </source>
</evidence>
<reference evidence="8" key="2">
    <citation type="submission" date="2025-09" db="UniProtKB">
        <authorList>
            <consortium name="Ensembl"/>
        </authorList>
    </citation>
    <scope>IDENTIFICATION</scope>
</reference>
<dbReference type="GeneTree" id="ENSGT01040000244553"/>
<protein>
    <submittedName>
        <fullName evidence="8">Uncharacterized protein</fullName>
    </submittedName>
</protein>
<comment type="similarity">
    <text evidence="2">Belongs to the CD225/Dispanin family.</text>
</comment>
<feature type="region of interest" description="Disordered" evidence="6">
    <location>
        <begin position="29"/>
        <end position="71"/>
    </location>
</feature>
<dbReference type="PANTHER" id="PTHR14948:SF44">
    <property type="entry name" value="PROLINE-RICH TRANSMEMBRANE PROTEIN 1-LIKE"/>
    <property type="match status" value="1"/>
</dbReference>
<evidence type="ECO:0000256" key="6">
    <source>
        <dbReference type="SAM" id="MobiDB-lite"/>
    </source>
</evidence>
<dbReference type="Ensembl" id="ENSSMRT00000017490.1">
    <property type="protein sequence ID" value="ENSSMRP00000015006.1"/>
    <property type="gene ID" value="ENSSMRG00000011686.1"/>
</dbReference>
<proteinExistence type="inferred from homology"/>
<evidence type="ECO:0000256" key="1">
    <source>
        <dbReference type="ARBA" id="ARBA00004370"/>
    </source>
</evidence>
<dbReference type="InterPro" id="IPR007593">
    <property type="entry name" value="CD225/Dispanin_fam"/>
</dbReference>
<evidence type="ECO:0000313" key="9">
    <source>
        <dbReference type="Proteomes" id="UP000694421"/>
    </source>
</evidence>
<accession>A0A8D0BRV9</accession>
<comment type="subcellular location">
    <subcellularLocation>
        <location evidence="1">Membrane</location>
    </subcellularLocation>
</comment>
<evidence type="ECO:0000256" key="2">
    <source>
        <dbReference type="ARBA" id="ARBA00006843"/>
    </source>
</evidence>
<keyword evidence="9" id="KW-1185">Reference proteome</keyword>
<evidence type="ECO:0000256" key="5">
    <source>
        <dbReference type="ARBA" id="ARBA00023136"/>
    </source>
</evidence>
<organism evidence="8 9">
    <name type="scientific">Salvator merianae</name>
    <name type="common">Argentine black and white tegu</name>
    <name type="synonym">Tupinambis merianae</name>
    <dbReference type="NCBI Taxonomy" id="96440"/>
    <lineage>
        <taxon>Eukaryota</taxon>
        <taxon>Metazoa</taxon>
        <taxon>Chordata</taxon>
        <taxon>Craniata</taxon>
        <taxon>Vertebrata</taxon>
        <taxon>Euteleostomi</taxon>
        <taxon>Lepidosauria</taxon>
        <taxon>Squamata</taxon>
        <taxon>Bifurcata</taxon>
        <taxon>Unidentata</taxon>
        <taxon>Episquamata</taxon>
        <taxon>Laterata</taxon>
        <taxon>Teiioidea</taxon>
        <taxon>Teiidae</taxon>
        <taxon>Salvator</taxon>
    </lineage>
</organism>
<keyword evidence="4 7" id="KW-1133">Transmembrane helix</keyword>
<sequence length="218" mass="23418">MPTIHVHIKAEKNCLSFLPLLPSHSTAYEKKPGGWPDPQNEPPYPANSPYTESDPLTAPAPSTSTPVGYGAPPSVPPQYEAYYGPAGEGSYQNADAHVPQGIFIAPVQPANESDHLAYSIITMICCFLPLGIVALVFSIKVNVWLWQGGERGTGLKCREGKEEHPLRPYAAFSNGFGCNLDKAVGRPDILQDSNTAVVIYLAASVGNQLGHKLIINLP</sequence>
<keyword evidence="3 7" id="KW-0812">Transmembrane</keyword>
<dbReference type="GO" id="GO:0016020">
    <property type="term" value="C:membrane"/>
    <property type="evidence" value="ECO:0007669"/>
    <property type="project" value="UniProtKB-SubCell"/>
</dbReference>
<reference evidence="8" key="1">
    <citation type="submission" date="2025-08" db="UniProtKB">
        <authorList>
            <consortium name="Ensembl"/>
        </authorList>
    </citation>
    <scope>IDENTIFICATION</scope>
</reference>
<dbReference type="Proteomes" id="UP000694421">
    <property type="component" value="Unplaced"/>
</dbReference>
<feature type="transmembrane region" description="Helical" evidence="7">
    <location>
        <begin position="116"/>
        <end position="137"/>
    </location>
</feature>
<dbReference type="AlphaFoldDB" id="A0A8D0BRV9"/>
<name>A0A8D0BRV9_SALMN</name>
<dbReference type="Pfam" id="PF04505">
    <property type="entry name" value="CD225"/>
    <property type="match status" value="1"/>
</dbReference>
<dbReference type="PANTHER" id="PTHR14948">
    <property type="entry name" value="NG5"/>
    <property type="match status" value="1"/>
</dbReference>
<feature type="compositionally biased region" description="Low complexity" evidence="6">
    <location>
        <begin position="57"/>
        <end position="66"/>
    </location>
</feature>
<keyword evidence="5 7" id="KW-0472">Membrane</keyword>
<evidence type="ECO:0000256" key="7">
    <source>
        <dbReference type="SAM" id="Phobius"/>
    </source>
</evidence>
<dbReference type="InterPro" id="IPR051423">
    <property type="entry name" value="CD225/Dispanin"/>
</dbReference>